<gene>
    <name evidence="1" type="ORF">LSALG_LOCUS34982</name>
</gene>
<proteinExistence type="predicted"/>
<accession>A0AA36EH15</accession>
<keyword evidence="2" id="KW-1185">Reference proteome</keyword>
<organism evidence="1 2">
    <name type="scientific">Lactuca saligna</name>
    <name type="common">Willowleaf lettuce</name>
    <dbReference type="NCBI Taxonomy" id="75948"/>
    <lineage>
        <taxon>Eukaryota</taxon>
        <taxon>Viridiplantae</taxon>
        <taxon>Streptophyta</taxon>
        <taxon>Embryophyta</taxon>
        <taxon>Tracheophyta</taxon>
        <taxon>Spermatophyta</taxon>
        <taxon>Magnoliopsida</taxon>
        <taxon>eudicotyledons</taxon>
        <taxon>Gunneridae</taxon>
        <taxon>Pentapetalae</taxon>
        <taxon>asterids</taxon>
        <taxon>campanulids</taxon>
        <taxon>Asterales</taxon>
        <taxon>Asteraceae</taxon>
        <taxon>Cichorioideae</taxon>
        <taxon>Cichorieae</taxon>
        <taxon>Lactucinae</taxon>
        <taxon>Lactuca</taxon>
    </lineage>
</organism>
<name>A0AA36EH15_LACSI</name>
<protein>
    <submittedName>
        <fullName evidence="1">Uncharacterized protein</fullName>
    </submittedName>
</protein>
<dbReference type="AlphaFoldDB" id="A0AA36EH15"/>
<evidence type="ECO:0000313" key="2">
    <source>
        <dbReference type="Proteomes" id="UP001177003"/>
    </source>
</evidence>
<reference evidence="1" key="1">
    <citation type="submission" date="2023-04" db="EMBL/GenBank/DDBJ databases">
        <authorList>
            <person name="Vijverberg K."/>
            <person name="Xiong W."/>
            <person name="Schranz E."/>
        </authorList>
    </citation>
    <scope>NUCLEOTIDE SEQUENCE</scope>
</reference>
<sequence>MIKCYILEIAKIDVEITSILKKMPILKPEEQPKDVQHLKTGIIQKKHWRIVYKRKEGEVVQNCMFFLMDKHLYSSSALKTILSSTEAHKANFFGDVKCVSNMICWYLSF</sequence>
<dbReference type="Proteomes" id="UP001177003">
    <property type="component" value="Chromosome 8"/>
</dbReference>
<dbReference type="EMBL" id="OX465084">
    <property type="protein sequence ID" value="CAI9296083.1"/>
    <property type="molecule type" value="Genomic_DNA"/>
</dbReference>
<evidence type="ECO:0000313" key="1">
    <source>
        <dbReference type="EMBL" id="CAI9296083.1"/>
    </source>
</evidence>